<evidence type="ECO:0000313" key="2">
    <source>
        <dbReference type="Proteomes" id="UP001500190"/>
    </source>
</evidence>
<reference evidence="1 2" key="1">
    <citation type="journal article" date="2019" name="Int. J. Syst. Evol. Microbiol.">
        <title>The Global Catalogue of Microorganisms (GCM) 10K type strain sequencing project: providing services to taxonomists for standard genome sequencing and annotation.</title>
        <authorList>
            <consortium name="The Broad Institute Genomics Platform"/>
            <consortium name="The Broad Institute Genome Sequencing Center for Infectious Disease"/>
            <person name="Wu L."/>
            <person name="Ma J."/>
        </authorList>
    </citation>
    <scope>NUCLEOTIDE SEQUENCE [LARGE SCALE GENOMIC DNA]</scope>
    <source>
        <strain evidence="1 2">JCM 14304</strain>
    </source>
</reference>
<evidence type="ECO:0000313" key="1">
    <source>
        <dbReference type="EMBL" id="GAA1596197.1"/>
    </source>
</evidence>
<accession>A0ABN2E4G0</accession>
<dbReference type="EMBL" id="BAAAND010000008">
    <property type="protein sequence ID" value="GAA1596197.1"/>
    <property type="molecule type" value="Genomic_DNA"/>
</dbReference>
<organism evidence="1 2">
    <name type="scientific">Kribbella karoonensis</name>
    <dbReference type="NCBI Taxonomy" id="324851"/>
    <lineage>
        <taxon>Bacteria</taxon>
        <taxon>Bacillati</taxon>
        <taxon>Actinomycetota</taxon>
        <taxon>Actinomycetes</taxon>
        <taxon>Propionibacteriales</taxon>
        <taxon>Kribbellaceae</taxon>
        <taxon>Kribbella</taxon>
    </lineage>
</organism>
<sequence>MTLKVRSAITHRSAESSTGSVADVVLLVDLVADGVALDDGVLLADGVVLRWSDGLLPSDDVSFAPHAAAVRSAAVRPAPRTYVLQLPRP</sequence>
<comment type="caution">
    <text evidence="1">The sequence shown here is derived from an EMBL/GenBank/DDBJ whole genome shotgun (WGS) entry which is preliminary data.</text>
</comment>
<proteinExistence type="predicted"/>
<gene>
    <name evidence="1" type="ORF">GCM10009742_48800</name>
</gene>
<dbReference type="Proteomes" id="UP001500190">
    <property type="component" value="Unassembled WGS sequence"/>
</dbReference>
<protein>
    <submittedName>
        <fullName evidence="1">Uncharacterized protein</fullName>
    </submittedName>
</protein>
<keyword evidence="2" id="KW-1185">Reference proteome</keyword>
<name>A0ABN2E4G0_9ACTN</name>